<protein>
    <submittedName>
        <fullName evidence="4">DUF2059 domain-containing protein</fullName>
    </submittedName>
</protein>
<reference evidence="3" key="1">
    <citation type="journal article" date="2014" name="Int. J. Syst. Evol. Microbiol.">
        <title>Complete genome of a new Firmicutes species belonging to the dominant human colonic microbiota ('Ruminococcus bicirculans') reveals two chromosomes and a selective capacity to utilize plant glucans.</title>
        <authorList>
            <consortium name="NISC Comparative Sequencing Program"/>
            <person name="Wegmann U."/>
            <person name="Louis P."/>
            <person name="Goesmann A."/>
            <person name="Henrissat B."/>
            <person name="Duncan S.H."/>
            <person name="Flint H.J."/>
        </authorList>
    </citation>
    <scope>NUCLEOTIDE SEQUENCE</scope>
    <source>
        <strain evidence="3">KCTC 62575</strain>
    </source>
</reference>
<evidence type="ECO:0000313" key="4">
    <source>
        <dbReference type="EMBL" id="RFC84004.1"/>
    </source>
</evidence>
<dbReference type="Proteomes" id="UP000240957">
    <property type="component" value="Unassembled WGS sequence"/>
</dbReference>
<feature type="domain" description="DUF2059" evidence="2">
    <location>
        <begin position="109"/>
        <end position="165"/>
    </location>
</feature>
<dbReference type="AlphaFoldDB" id="A0A371YRQ1"/>
<name>A0A371YRQ1_9GAMM</name>
<organism evidence="4 5">
    <name type="scientific">Acinetobacter sichuanensis</name>
    <dbReference type="NCBI Taxonomy" id="2136183"/>
    <lineage>
        <taxon>Bacteria</taxon>
        <taxon>Pseudomonadati</taxon>
        <taxon>Pseudomonadota</taxon>
        <taxon>Gammaproteobacteria</taxon>
        <taxon>Moraxellales</taxon>
        <taxon>Moraxellaceae</taxon>
        <taxon>Acinetobacter</taxon>
    </lineage>
</organism>
<accession>A0A371YRQ1</accession>
<reference evidence="4 5" key="2">
    <citation type="submission" date="2018-08" db="EMBL/GenBank/DDBJ databases">
        <title>The draft genome of Acinetobacter sichuanensis strain WCHAc060041.</title>
        <authorList>
            <person name="Qin J."/>
            <person name="Feng Y."/>
            <person name="Zong Z."/>
        </authorList>
    </citation>
    <scope>NUCLEOTIDE SEQUENCE [LARGE SCALE GENOMIC DNA]</scope>
    <source>
        <strain evidence="4 5">WCHAc060041</strain>
    </source>
</reference>
<feature type="chain" id="PRO_5016606308" evidence="1">
    <location>
        <begin position="35"/>
        <end position="176"/>
    </location>
</feature>
<dbReference type="RefSeq" id="WP_107007799.1">
    <property type="nucleotide sequence ID" value="NZ_JBHRSF010000014.1"/>
</dbReference>
<comment type="caution">
    <text evidence="4">The sequence shown here is derived from an EMBL/GenBank/DDBJ whole genome shotgun (WGS) entry which is preliminary data.</text>
</comment>
<dbReference type="EMBL" id="PYIX02000010">
    <property type="protein sequence ID" value="RFC84004.1"/>
    <property type="molecule type" value="Genomic_DNA"/>
</dbReference>
<evidence type="ECO:0000313" key="5">
    <source>
        <dbReference type="Proteomes" id="UP000240957"/>
    </source>
</evidence>
<dbReference type="EMBL" id="JBHRSF010000014">
    <property type="protein sequence ID" value="MFC2995006.1"/>
    <property type="molecule type" value="Genomic_DNA"/>
</dbReference>
<keyword evidence="1" id="KW-0732">Signal</keyword>
<dbReference type="OrthoDB" id="490569at2"/>
<feature type="signal peptide" evidence="1">
    <location>
        <begin position="1"/>
        <end position="34"/>
    </location>
</feature>
<evidence type="ECO:0000313" key="3">
    <source>
        <dbReference type="EMBL" id="MFC2995006.1"/>
    </source>
</evidence>
<dbReference type="Proteomes" id="UP001595455">
    <property type="component" value="Unassembled WGS sequence"/>
</dbReference>
<reference evidence="3" key="4">
    <citation type="submission" date="2024-09" db="EMBL/GenBank/DDBJ databases">
        <authorList>
            <person name="Sun Q."/>
            <person name="Mori K."/>
        </authorList>
    </citation>
    <scope>NUCLEOTIDE SEQUENCE</scope>
    <source>
        <strain evidence="3">KCTC 62575</strain>
    </source>
</reference>
<keyword evidence="6" id="KW-1185">Reference proteome</keyword>
<dbReference type="Pfam" id="PF09832">
    <property type="entry name" value="DUF2059"/>
    <property type="match status" value="1"/>
</dbReference>
<sequence length="176" mass="20367">MIGIKIMLTEKFKMKKMHLWILFLILLTTQQSFAAPASRASIEELLKITKTEQLIEQTQSQVLPVMQESINQSLEAQGVKITDKEKTKIDQYLKESNTLILNELNWKTLKGDFIQIYADTFDQEEVEGLIAFYKTPVGQSTIEKMPLVMNKSMQLMQVKIQQLMPKIMNNLDKNLK</sequence>
<gene>
    <name evidence="3" type="ORF">ACFODO_06925</name>
    <name evidence="4" type="ORF">C9E89_008405</name>
</gene>
<evidence type="ECO:0000259" key="2">
    <source>
        <dbReference type="Pfam" id="PF09832"/>
    </source>
</evidence>
<evidence type="ECO:0000256" key="1">
    <source>
        <dbReference type="SAM" id="SignalP"/>
    </source>
</evidence>
<reference evidence="6" key="3">
    <citation type="journal article" date="2019" name="Int. J. Syst. Evol. Microbiol.">
        <title>The Global Catalogue of Microorganisms (GCM) 10K type strain sequencing project: providing services to taxonomists for standard genome sequencing and annotation.</title>
        <authorList>
            <consortium name="The Broad Institute Genomics Platform"/>
            <consortium name="The Broad Institute Genome Sequencing Center for Infectious Disease"/>
            <person name="Wu L."/>
            <person name="Ma J."/>
        </authorList>
    </citation>
    <scope>NUCLEOTIDE SEQUENCE [LARGE SCALE GENOMIC DNA]</scope>
    <source>
        <strain evidence="6">KCTC 62575</strain>
    </source>
</reference>
<evidence type="ECO:0000313" key="6">
    <source>
        <dbReference type="Proteomes" id="UP001595455"/>
    </source>
</evidence>
<dbReference type="InterPro" id="IPR018637">
    <property type="entry name" value="DUF2059"/>
</dbReference>
<proteinExistence type="predicted"/>